<dbReference type="Proteomes" id="UP000314294">
    <property type="component" value="Unassembled WGS sequence"/>
</dbReference>
<accession>A0A4Z2HVB0</accession>
<dbReference type="EMBL" id="SRLO01000183">
    <property type="protein sequence ID" value="TNN68903.1"/>
    <property type="molecule type" value="Genomic_DNA"/>
</dbReference>
<name>A0A4Z2HVB0_9TELE</name>
<organism evidence="1 2">
    <name type="scientific">Liparis tanakae</name>
    <name type="common">Tanaka's snailfish</name>
    <dbReference type="NCBI Taxonomy" id="230148"/>
    <lineage>
        <taxon>Eukaryota</taxon>
        <taxon>Metazoa</taxon>
        <taxon>Chordata</taxon>
        <taxon>Craniata</taxon>
        <taxon>Vertebrata</taxon>
        <taxon>Euteleostomi</taxon>
        <taxon>Actinopterygii</taxon>
        <taxon>Neopterygii</taxon>
        <taxon>Teleostei</taxon>
        <taxon>Neoteleostei</taxon>
        <taxon>Acanthomorphata</taxon>
        <taxon>Eupercaria</taxon>
        <taxon>Perciformes</taxon>
        <taxon>Cottioidei</taxon>
        <taxon>Cottales</taxon>
        <taxon>Liparidae</taxon>
        <taxon>Liparis</taxon>
    </lineage>
</organism>
<reference evidence="1 2" key="1">
    <citation type="submission" date="2019-03" db="EMBL/GenBank/DDBJ databases">
        <title>First draft genome of Liparis tanakae, snailfish: a comprehensive survey of snailfish specific genes.</title>
        <authorList>
            <person name="Kim W."/>
            <person name="Song I."/>
            <person name="Jeong J.-H."/>
            <person name="Kim D."/>
            <person name="Kim S."/>
            <person name="Ryu S."/>
            <person name="Song J.Y."/>
            <person name="Lee S.K."/>
        </authorList>
    </citation>
    <scope>NUCLEOTIDE SEQUENCE [LARGE SCALE GENOMIC DNA]</scope>
    <source>
        <tissue evidence="1">Muscle</tissue>
    </source>
</reference>
<comment type="caution">
    <text evidence="1">The sequence shown here is derived from an EMBL/GenBank/DDBJ whole genome shotgun (WGS) entry which is preliminary data.</text>
</comment>
<sequence>MHCCCGVSSAVSGTVPIGQPGRDGEPGRPLHIYQQSHDFGCSPDNFNTHHGTLGTVQQMPLRRTFLISRVRDRIIETEKKLVSFHYNDSGGHAVELQMKETQRDALGPPPLPLDAYVSMHTSMQCVLGEQYTQQTRHLSPTEPELHHHGPWNLKPDAGSWAARVIRRTHHAGGVTVWLRCPIRHTADRPRLTPGWADNPVAALSLGRS</sequence>
<proteinExistence type="predicted"/>
<evidence type="ECO:0000313" key="1">
    <source>
        <dbReference type="EMBL" id="TNN68903.1"/>
    </source>
</evidence>
<gene>
    <name evidence="1" type="ORF">EYF80_020938</name>
</gene>
<keyword evidence="2" id="KW-1185">Reference proteome</keyword>
<protein>
    <submittedName>
        <fullName evidence="1">Uncharacterized protein</fullName>
    </submittedName>
</protein>
<evidence type="ECO:0000313" key="2">
    <source>
        <dbReference type="Proteomes" id="UP000314294"/>
    </source>
</evidence>
<dbReference type="AlphaFoldDB" id="A0A4Z2HVB0"/>